<dbReference type="PANTHER" id="PTHR48083:SF19">
    <property type="entry name" value="FLAVIN-DEPENDENT MONOOXYGENASE, OXYGENASE SUBUNIT HSAA"/>
    <property type="match status" value="1"/>
</dbReference>
<dbReference type="AlphaFoldDB" id="A0A379LZ80"/>
<evidence type="ECO:0000256" key="1">
    <source>
        <dbReference type="ARBA" id="ARBA00023002"/>
    </source>
</evidence>
<dbReference type="InterPro" id="IPR037069">
    <property type="entry name" value="AcylCoA_DH/ox_N_sf"/>
</dbReference>
<keyword evidence="4" id="KW-1185">Reference proteome</keyword>
<evidence type="ECO:0000313" key="3">
    <source>
        <dbReference type="EMBL" id="SUE15360.1"/>
    </source>
</evidence>
<dbReference type="InterPro" id="IPR046373">
    <property type="entry name" value="Acyl-CoA_Oxase/DH_mid-dom_sf"/>
</dbReference>
<keyword evidence="1 3" id="KW-0560">Oxidoreductase</keyword>
<accession>A0A379LZ80</accession>
<dbReference type="Gene3D" id="1.20.140.10">
    <property type="entry name" value="Butyryl-CoA Dehydrogenase, subunit A, domain 3"/>
    <property type="match status" value="1"/>
</dbReference>
<dbReference type="InterPro" id="IPR050741">
    <property type="entry name" value="Acyl-CoA_dehydrogenase"/>
</dbReference>
<dbReference type="InterPro" id="IPR013107">
    <property type="entry name" value="Acyl-CoA_DH_C"/>
</dbReference>
<dbReference type="GO" id="GO:0036383">
    <property type="term" value="F:3-hydroxy-9,10-secoandrosta-1,3,5(10)-triene-9,17-dione monooxygenase activity"/>
    <property type="evidence" value="ECO:0007669"/>
    <property type="project" value="UniProtKB-EC"/>
</dbReference>
<name>A0A379LZ80_9NOCA</name>
<organism evidence="3 4">
    <name type="scientific">Rhodococcus gordoniae</name>
    <dbReference type="NCBI Taxonomy" id="223392"/>
    <lineage>
        <taxon>Bacteria</taxon>
        <taxon>Bacillati</taxon>
        <taxon>Actinomycetota</taxon>
        <taxon>Actinomycetes</taxon>
        <taxon>Mycobacteriales</taxon>
        <taxon>Nocardiaceae</taxon>
        <taxon>Rhodococcus</taxon>
    </lineage>
</organism>
<dbReference type="RefSeq" id="WP_064062758.1">
    <property type="nucleotide sequence ID" value="NZ_LPZN01000003.1"/>
</dbReference>
<feature type="domain" description="Acyl-CoA dehydrogenase C-terminal" evidence="2">
    <location>
        <begin position="238"/>
        <end position="368"/>
    </location>
</feature>
<dbReference type="GO" id="GO:0050660">
    <property type="term" value="F:flavin adenine dinucleotide binding"/>
    <property type="evidence" value="ECO:0007669"/>
    <property type="project" value="InterPro"/>
</dbReference>
<dbReference type="GO" id="GO:0005737">
    <property type="term" value="C:cytoplasm"/>
    <property type="evidence" value="ECO:0007669"/>
    <property type="project" value="TreeGrafter"/>
</dbReference>
<evidence type="ECO:0000313" key="4">
    <source>
        <dbReference type="Proteomes" id="UP000254569"/>
    </source>
</evidence>
<dbReference type="SUPFAM" id="SSF47203">
    <property type="entry name" value="Acyl-CoA dehydrogenase C-terminal domain-like"/>
    <property type="match status" value="1"/>
</dbReference>
<reference evidence="3 4" key="1">
    <citation type="submission" date="2018-06" db="EMBL/GenBank/DDBJ databases">
        <authorList>
            <consortium name="Pathogen Informatics"/>
            <person name="Doyle S."/>
        </authorList>
    </citation>
    <scope>NUCLEOTIDE SEQUENCE [LARGE SCALE GENOMIC DNA]</scope>
    <source>
        <strain evidence="3 4">NCTC13296</strain>
    </source>
</reference>
<gene>
    <name evidence="3" type="primary">hsaA_1</name>
    <name evidence="3" type="ORF">NCTC13296_02222</name>
</gene>
<dbReference type="PANTHER" id="PTHR48083">
    <property type="entry name" value="MEDIUM-CHAIN SPECIFIC ACYL-COA DEHYDROGENASE, MITOCHONDRIAL-RELATED"/>
    <property type="match status" value="1"/>
</dbReference>
<dbReference type="InterPro" id="IPR036250">
    <property type="entry name" value="AcylCo_DH-like_C"/>
</dbReference>
<dbReference type="InterPro" id="IPR009100">
    <property type="entry name" value="AcylCoA_DH/oxidase_NM_dom_sf"/>
</dbReference>
<sequence>MSYEVLACIEAAADDIFVEGIEAERIGKVADATAKRMKEAGCIRMLQPKEHGGLEAHPREFAETVMRMASINPSAGWVHGIVGVHPWQLAFADPRVQQEVWGEDQDTWLASPYMPGGMCVPVDGGYTFSGRWSFSSGTDHCDWAFLGAFACNPDGSMQMPPRMLHVIIPRSDYEIIEDSWDVVGLRGTGSKDVVVEDAFVPDYRVMDCDEVIDGTAVRKYGRTETLYLMPWSNMFPLGITSATIGICEGLLHHANEYQRERINPQGTAVKDDPYTMFAIGEATAKLRSARDSLLANVDRMWDLVDAGRTPTFEQRALGRETQVNAAWQAVTAIDQVYARCGGNALRMDKPMQRFWRDAHAGLHHAIHVPGTVYHAATLSSLGVDPQGPLRSMI</sequence>
<dbReference type="GO" id="GO:0033539">
    <property type="term" value="P:fatty acid beta-oxidation using acyl-CoA dehydrogenase"/>
    <property type="evidence" value="ECO:0007669"/>
    <property type="project" value="TreeGrafter"/>
</dbReference>
<dbReference type="Proteomes" id="UP000254569">
    <property type="component" value="Unassembled WGS sequence"/>
</dbReference>
<protein>
    <submittedName>
        <fullName evidence="3">Acyl-CoA dehydrogenase</fullName>
        <ecNumber evidence="3">1.14.14.12</ecNumber>
    </submittedName>
</protein>
<dbReference type="Gene3D" id="2.40.110.10">
    <property type="entry name" value="Butyryl-CoA Dehydrogenase, subunit A, domain 2"/>
    <property type="match status" value="1"/>
</dbReference>
<dbReference type="OrthoDB" id="3404950at2"/>
<dbReference type="Pfam" id="PF08028">
    <property type="entry name" value="Acyl-CoA_dh_2"/>
    <property type="match status" value="1"/>
</dbReference>
<dbReference type="EMBL" id="UGVI01000001">
    <property type="protein sequence ID" value="SUE15360.1"/>
    <property type="molecule type" value="Genomic_DNA"/>
</dbReference>
<dbReference type="Gene3D" id="1.10.540.10">
    <property type="entry name" value="Acyl-CoA dehydrogenase/oxidase, N-terminal domain"/>
    <property type="match status" value="1"/>
</dbReference>
<dbReference type="GO" id="GO:0003995">
    <property type="term" value="F:acyl-CoA dehydrogenase activity"/>
    <property type="evidence" value="ECO:0007669"/>
    <property type="project" value="TreeGrafter"/>
</dbReference>
<dbReference type="EC" id="1.14.14.12" evidence="3"/>
<dbReference type="SUPFAM" id="SSF56645">
    <property type="entry name" value="Acyl-CoA dehydrogenase NM domain-like"/>
    <property type="match status" value="1"/>
</dbReference>
<evidence type="ECO:0000259" key="2">
    <source>
        <dbReference type="Pfam" id="PF08028"/>
    </source>
</evidence>
<dbReference type="PIRSF" id="PIRSF016578">
    <property type="entry name" value="HsaA"/>
    <property type="match status" value="1"/>
</dbReference>
<proteinExistence type="predicted"/>